<comment type="caution">
    <text evidence="2">The sequence shown here is derived from an EMBL/GenBank/DDBJ whole genome shotgun (WGS) entry which is preliminary data.</text>
</comment>
<organism evidence="2 3">
    <name type="scientific">Hibiscus sabdariffa</name>
    <name type="common">roselle</name>
    <dbReference type="NCBI Taxonomy" id="183260"/>
    <lineage>
        <taxon>Eukaryota</taxon>
        <taxon>Viridiplantae</taxon>
        <taxon>Streptophyta</taxon>
        <taxon>Embryophyta</taxon>
        <taxon>Tracheophyta</taxon>
        <taxon>Spermatophyta</taxon>
        <taxon>Magnoliopsida</taxon>
        <taxon>eudicotyledons</taxon>
        <taxon>Gunneridae</taxon>
        <taxon>Pentapetalae</taxon>
        <taxon>rosids</taxon>
        <taxon>malvids</taxon>
        <taxon>Malvales</taxon>
        <taxon>Malvaceae</taxon>
        <taxon>Malvoideae</taxon>
        <taxon>Hibiscus</taxon>
    </lineage>
</organism>
<sequence length="206" mass="21856">MVAGKLIEIISSQSRRELWIIVFWDCPRNELQGPVAQKLGRPLRKGSEIQKRDDVKWVPKKKSDSVETIVESPIETTVGNVGVSSIAVKGKTVIAGSANHFEILNVVAQQEGGDISVAQQEGACASGQGGNIVGDNYVAQGVAVVEEHAPINQIRESAKAVAQLVKELNTKKNAQKNNGGKKKNVGKKKNDDVAFGGGGMTSSSPS</sequence>
<keyword evidence="3" id="KW-1185">Reference proteome</keyword>
<dbReference type="EMBL" id="JBBPBN010000034">
    <property type="protein sequence ID" value="KAK9002949.1"/>
    <property type="molecule type" value="Genomic_DNA"/>
</dbReference>
<reference evidence="2 3" key="1">
    <citation type="journal article" date="2024" name="G3 (Bethesda)">
        <title>Genome assembly of Hibiscus sabdariffa L. provides insights into metabolisms of medicinal natural products.</title>
        <authorList>
            <person name="Kim T."/>
        </authorList>
    </citation>
    <scope>NUCLEOTIDE SEQUENCE [LARGE SCALE GENOMIC DNA]</scope>
    <source>
        <strain evidence="2">TK-2024</strain>
        <tissue evidence="2">Old leaves</tissue>
    </source>
</reference>
<evidence type="ECO:0000313" key="2">
    <source>
        <dbReference type="EMBL" id="KAK9002949.1"/>
    </source>
</evidence>
<name>A0ABR2QQT7_9ROSI</name>
<accession>A0ABR2QQT7</accession>
<protein>
    <submittedName>
        <fullName evidence="2">Uncharacterized protein</fullName>
    </submittedName>
</protein>
<feature type="region of interest" description="Disordered" evidence="1">
    <location>
        <begin position="169"/>
        <end position="206"/>
    </location>
</feature>
<proteinExistence type="predicted"/>
<dbReference type="Proteomes" id="UP001396334">
    <property type="component" value="Unassembled WGS sequence"/>
</dbReference>
<evidence type="ECO:0000256" key="1">
    <source>
        <dbReference type="SAM" id="MobiDB-lite"/>
    </source>
</evidence>
<gene>
    <name evidence="2" type="ORF">V6N11_060523</name>
</gene>
<evidence type="ECO:0000313" key="3">
    <source>
        <dbReference type="Proteomes" id="UP001396334"/>
    </source>
</evidence>